<evidence type="ECO:0000313" key="3">
    <source>
        <dbReference type="Proteomes" id="UP000220251"/>
    </source>
</evidence>
<dbReference type="EMBL" id="CWGJ01000028">
    <property type="protein sequence ID" value="CRX39378.1"/>
    <property type="molecule type" value="Genomic_DNA"/>
</dbReference>
<protein>
    <submittedName>
        <fullName evidence="2">Uncharacterized protein</fullName>
    </submittedName>
</protein>
<gene>
    <name evidence="2" type="ORF">ELAC_2057</name>
</gene>
<keyword evidence="3" id="KW-1185">Reference proteome</keyword>
<feature type="compositionally biased region" description="Basic and acidic residues" evidence="1">
    <location>
        <begin position="139"/>
        <end position="157"/>
    </location>
</feature>
<name>A0A0H5DSS7_9BACT</name>
<dbReference type="Proteomes" id="UP000220251">
    <property type="component" value="Unassembled WGS sequence"/>
</dbReference>
<dbReference type="AlphaFoldDB" id="A0A0H5DSS7"/>
<evidence type="ECO:0000256" key="1">
    <source>
        <dbReference type="SAM" id="MobiDB-lite"/>
    </source>
</evidence>
<reference evidence="3" key="1">
    <citation type="submission" date="2015-06" db="EMBL/GenBank/DDBJ databases">
        <authorList>
            <person name="Bertelli C."/>
        </authorList>
    </citation>
    <scope>NUCLEOTIDE SEQUENCE [LARGE SCALE GENOMIC DNA]</scope>
    <source>
        <strain evidence="3">CRIB-30</strain>
    </source>
</reference>
<proteinExistence type="predicted"/>
<evidence type="ECO:0000313" key="2">
    <source>
        <dbReference type="EMBL" id="CRX39378.1"/>
    </source>
</evidence>
<sequence length="210" mass="23653">MPLGNGRSLRTKILKALLAKSPILQVVSVYTPVELKFSKQFPHYLAQDKFLHSITPLMREGAGKVQWSQVEREITQILDRFSNHDFQKGFLDNREMSASFTHHLLIAKEGSSPLGALYCMMSKTDNQKVVRVPLSAIHPEAEKPRNRQKSDDERLKTDSGLQENRTVDARLKQKSNQCLSALGIYSRCRHNGVLGQSGVYCRVGSDKSLS</sequence>
<accession>A0A0H5DSS7</accession>
<feature type="region of interest" description="Disordered" evidence="1">
    <location>
        <begin position="136"/>
        <end position="164"/>
    </location>
</feature>
<organism evidence="2 3">
    <name type="scientific">Estrella lausannensis</name>
    <dbReference type="NCBI Taxonomy" id="483423"/>
    <lineage>
        <taxon>Bacteria</taxon>
        <taxon>Pseudomonadati</taxon>
        <taxon>Chlamydiota</taxon>
        <taxon>Chlamydiia</taxon>
        <taxon>Parachlamydiales</taxon>
        <taxon>Candidatus Criblamydiaceae</taxon>
        <taxon>Estrella</taxon>
    </lineage>
</organism>